<dbReference type="Proteomes" id="UP000566314">
    <property type="component" value="Unassembled WGS sequence"/>
</dbReference>
<feature type="non-terminal residue" evidence="1">
    <location>
        <position position="86"/>
    </location>
</feature>
<gene>
    <name evidence="1" type="primary">Erv31_4</name>
    <name evidence="1" type="ORF">BUPERY_R12247</name>
</gene>
<keyword evidence="2" id="KW-1185">Reference proteome</keyword>
<accession>A0A7L3H7M9</accession>
<sequence length="86" mass="9860">HEGHGLHECADKGRNPFRGIREISKYWEFPTQMGDFWEAPEHLFWICGKQAYTKLPGKWSGSCTVRIIKLAFLLPKDFGSKLGVPL</sequence>
<proteinExistence type="predicted"/>
<dbReference type="OrthoDB" id="9950230at2759"/>
<feature type="non-terminal residue" evidence="1">
    <location>
        <position position="1"/>
    </location>
</feature>
<evidence type="ECO:0000313" key="2">
    <source>
        <dbReference type="Proteomes" id="UP000566314"/>
    </source>
</evidence>
<evidence type="ECO:0000313" key="1">
    <source>
        <dbReference type="EMBL" id="NXU01235.1"/>
    </source>
</evidence>
<comment type="caution">
    <text evidence="1">The sequence shown here is derived from an EMBL/GenBank/DDBJ whole genome shotgun (WGS) entry which is preliminary data.</text>
</comment>
<dbReference type="EMBL" id="VZTT01038821">
    <property type="protein sequence ID" value="NXU01235.1"/>
    <property type="molecule type" value="Genomic_DNA"/>
</dbReference>
<reference evidence="1 2" key="1">
    <citation type="submission" date="2019-09" db="EMBL/GenBank/DDBJ databases">
        <title>Bird 10,000 Genomes (B10K) Project - Family phase.</title>
        <authorList>
            <person name="Zhang G."/>
        </authorList>
    </citation>
    <scope>NUCLEOTIDE SEQUENCE [LARGE SCALE GENOMIC DNA]</scope>
    <source>
        <strain evidence="1">B10K-DU-012-02</strain>
    </source>
</reference>
<organism evidence="1 2">
    <name type="scientific">Buphagus erythrorhynchus</name>
    <name type="common">red-billed oxpecker</name>
    <dbReference type="NCBI Taxonomy" id="245048"/>
    <lineage>
        <taxon>Eukaryota</taxon>
        <taxon>Metazoa</taxon>
        <taxon>Chordata</taxon>
        <taxon>Craniata</taxon>
        <taxon>Vertebrata</taxon>
        <taxon>Euteleostomi</taxon>
        <taxon>Archelosauria</taxon>
        <taxon>Archosauria</taxon>
        <taxon>Dinosauria</taxon>
        <taxon>Saurischia</taxon>
        <taxon>Theropoda</taxon>
        <taxon>Coelurosauria</taxon>
        <taxon>Aves</taxon>
        <taxon>Neognathae</taxon>
        <taxon>Neoaves</taxon>
        <taxon>Telluraves</taxon>
        <taxon>Australaves</taxon>
        <taxon>Passeriformes</taxon>
        <taxon>Sturnidae</taxon>
        <taxon>Buphagus</taxon>
    </lineage>
</organism>
<dbReference type="AlphaFoldDB" id="A0A7L3H7M9"/>
<protein>
    <submittedName>
        <fullName evidence="1">ENR1 protein</fullName>
    </submittedName>
</protein>
<name>A0A7L3H7M9_9PASS</name>